<evidence type="ECO:0000256" key="3">
    <source>
        <dbReference type="ARBA" id="ARBA00022692"/>
    </source>
</evidence>
<accession>A0AA38YAX7</accession>
<evidence type="ECO:0008006" key="9">
    <source>
        <dbReference type="Google" id="ProtNLM"/>
    </source>
</evidence>
<evidence type="ECO:0000256" key="4">
    <source>
        <dbReference type="ARBA" id="ARBA00022989"/>
    </source>
</evidence>
<dbReference type="InterPro" id="IPR000791">
    <property type="entry name" value="Gpr1/Fun34/SatP-like"/>
</dbReference>
<sequence>MKSDSDSIQHLDRQQTIQSVNLSMEMFEKLYLAPRNRVRGELRKTFANPTPLPLLGFLITAAPLSCALMGWRGAGGGGAATIGTFYFFGGLLQIMGCVMEWLIGNTFPFVVFGSFGAFFLTFGATLTPMYNAEAAFTASATTEQERAIGVASFEASLAFFLLFMGVLVSMYLICSLRTNLVFFGMFLFLEAAVLLLTGAYWKAAQGDVVTFQKLEVASGAFVFAICILGFYLLFAQLLESVEFPLQLPVGDLSKRFARRKLNESDEAV</sequence>
<evidence type="ECO:0000256" key="6">
    <source>
        <dbReference type="SAM" id="Phobius"/>
    </source>
</evidence>
<feature type="transmembrane region" description="Helical" evidence="6">
    <location>
        <begin position="52"/>
        <end position="71"/>
    </location>
</feature>
<keyword evidence="5 6" id="KW-0472">Membrane</keyword>
<evidence type="ECO:0000256" key="5">
    <source>
        <dbReference type="ARBA" id="ARBA00023136"/>
    </source>
</evidence>
<proteinExistence type="inferred from homology"/>
<dbReference type="Proteomes" id="UP001172681">
    <property type="component" value="Unassembled WGS sequence"/>
</dbReference>
<feature type="transmembrane region" description="Helical" evidence="6">
    <location>
        <begin position="216"/>
        <end position="234"/>
    </location>
</feature>
<dbReference type="AlphaFoldDB" id="A0AA38YAX7"/>
<evidence type="ECO:0000256" key="1">
    <source>
        <dbReference type="ARBA" id="ARBA00004141"/>
    </source>
</evidence>
<evidence type="ECO:0000313" key="8">
    <source>
        <dbReference type="Proteomes" id="UP001172681"/>
    </source>
</evidence>
<dbReference type="EMBL" id="JAPDRN010000010">
    <property type="protein sequence ID" value="KAJ9642168.1"/>
    <property type="molecule type" value="Genomic_DNA"/>
</dbReference>
<reference evidence="7" key="1">
    <citation type="submission" date="2022-10" db="EMBL/GenBank/DDBJ databases">
        <title>Culturing micro-colonial fungi from biological soil crusts in the Mojave desert and describing Neophaeococcomyces mojavensis, and introducing the new genera and species Taxawa tesnikishii.</title>
        <authorList>
            <person name="Kurbessoian T."/>
            <person name="Stajich J.E."/>
        </authorList>
    </citation>
    <scope>NUCLEOTIDE SEQUENCE</scope>
    <source>
        <strain evidence="7">TK_35</strain>
    </source>
</reference>
<comment type="subcellular location">
    <subcellularLocation>
        <location evidence="1">Membrane</location>
        <topology evidence="1">Multi-pass membrane protein</topology>
    </subcellularLocation>
</comment>
<gene>
    <name evidence="7" type="ORF">H2204_002537</name>
</gene>
<dbReference type="PANTHER" id="PTHR31123:SF4">
    <property type="entry name" value="PROTEIN ALCS"/>
    <property type="match status" value="1"/>
</dbReference>
<dbReference type="InterPro" id="IPR051633">
    <property type="entry name" value="AceTr"/>
</dbReference>
<dbReference type="GO" id="GO:0005886">
    <property type="term" value="C:plasma membrane"/>
    <property type="evidence" value="ECO:0007669"/>
    <property type="project" value="TreeGrafter"/>
</dbReference>
<feature type="transmembrane region" description="Helical" evidence="6">
    <location>
        <begin position="109"/>
        <end position="130"/>
    </location>
</feature>
<keyword evidence="4 6" id="KW-1133">Transmembrane helix</keyword>
<comment type="caution">
    <text evidence="7">The sequence shown here is derived from an EMBL/GenBank/DDBJ whole genome shotgun (WGS) entry which is preliminary data.</text>
</comment>
<comment type="similarity">
    <text evidence="2">Belongs to the acetate uptake transporter (AceTr) (TC 2.A.96) family.</text>
</comment>
<feature type="transmembrane region" description="Helical" evidence="6">
    <location>
        <begin position="83"/>
        <end position="102"/>
    </location>
</feature>
<name>A0AA38YAX7_9EURO</name>
<dbReference type="Pfam" id="PF01184">
    <property type="entry name" value="Gpr1_Fun34_YaaH"/>
    <property type="match status" value="1"/>
</dbReference>
<keyword evidence="8" id="KW-1185">Reference proteome</keyword>
<protein>
    <recommendedName>
        <fullName evidence="9">GPR1/FUN34/YaaH-class plasma membrane protein</fullName>
    </recommendedName>
</protein>
<organism evidence="7 8">
    <name type="scientific">Knufia peltigerae</name>
    <dbReference type="NCBI Taxonomy" id="1002370"/>
    <lineage>
        <taxon>Eukaryota</taxon>
        <taxon>Fungi</taxon>
        <taxon>Dikarya</taxon>
        <taxon>Ascomycota</taxon>
        <taxon>Pezizomycotina</taxon>
        <taxon>Eurotiomycetes</taxon>
        <taxon>Chaetothyriomycetidae</taxon>
        <taxon>Chaetothyriales</taxon>
        <taxon>Trichomeriaceae</taxon>
        <taxon>Knufia</taxon>
    </lineage>
</organism>
<dbReference type="GO" id="GO:0015123">
    <property type="term" value="F:acetate transmembrane transporter activity"/>
    <property type="evidence" value="ECO:0007669"/>
    <property type="project" value="TreeGrafter"/>
</dbReference>
<evidence type="ECO:0000313" key="7">
    <source>
        <dbReference type="EMBL" id="KAJ9642168.1"/>
    </source>
</evidence>
<keyword evidence="3 6" id="KW-0812">Transmembrane</keyword>
<feature type="transmembrane region" description="Helical" evidence="6">
    <location>
        <begin position="180"/>
        <end position="201"/>
    </location>
</feature>
<feature type="transmembrane region" description="Helical" evidence="6">
    <location>
        <begin position="150"/>
        <end position="173"/>
    </location>
</feature>
<dbReference type="PANTHER" id="PTHR31123">
    <property type="entry name" value="ACCUMULATION OF DYADS PROTEIN 2-RELATED"/>
    <property type="match status" value="1"/>
</dbReference>
<evidence type="ECO:0000256" key="2">
    <source>
        <dbReference type="ARBA" id="ARBA00005587"/>
    </source>
</evidence>